<gene>
    <name evidence="9" type="ORF">JH146_1517</name>
</gene>
<protein>
    <recommendedName>
        <fullName evidence="11">Exosortase EpsH-related protein</fullName>
    </recommendedName>
</protein>
<evidence type="ECO:0000256" key="3">
    <source>
        <dbReference type="ARBA" id="ARBA00022670"/>
    </source>
</evidence>
<evidence type="ECO:0000256" key="2">
    <source>
        <dbReference type="ARBA" id="ARBA00022475"/>
    </source>
</evidence>
<dbReference type="GO" id="GO:0008233">
    <property type="term" value="F:peptidase activity"/>
    <property type="evidence" value="ECO:0007669"/>
    <property type="project" value="UniProtKB-KW"/>
</dbReference>
<feature type="transmembrane region" description="Helical" evidence="8">
    <location>
        <begin position="6"/>
        <end position="22"/>
    </location>
</feature>
<keyword evidence="4 8" id="KW-0812">Transmembrane</keyword>
<comment type="subcellular location">
    <subcellularLocation>
        <location evidence="1">Cell membrane</location>
        <topology evidence="1">Multi-pass membrane protein</topology>
    </subcellularLocation>
</comment>
<dbReference type="RefSeq" id="WP_048202438.1">
    <property type="nucleotide sequence ID" value="NZ_CP009149.1"/>
</dbReference>
<keyword evidence="10" id="KW-1185">Reference proteome</keyword>
<feature type="transmembrane region" description="Helical" evidence="8">
    <location>
        <begin position="88"/>
        <end position="108"/>
    </location>
</feature>
<name>A0A076LL23_9EURY</name>
<evidence type="ECO:0000256" key="1">
    <source>
        <dbReference type="ARBA" id="ARBA00004651"/>
    </source>
</evidence>
<evidence type="ECO:0000313" key="9">
    <source>
        <dbReference type="EMBL" id="AIJ06359.1"/>
    </source>
</evidence>
<evidence type="ECO:0000313" key="10">
    <source>
        <dbReference type="Proteomes" id="UP000028781"/>
    </source>
</evidence>
<feature type="transmembrane region" description="Helical" evidence="8">
    <location>
        <begin position="52"/>
        <end position="76"/>
    </location>
</feature>
<dbReference type="OrthoDB" id="66119at2157"/>
<dbReference type="Proteomes" id="UP000028781">
    <property type="component" value="Chromosome"/>
</dbReference>
<dbReference type="GO" id="GO:0005886">
    <property type="term" value="C:plasma membrane"/>
    <property type="evidence" value="ECO:0007669"/>
    <property type="project" value="UniProtKB-SubCell"/>
</dbReference>
<evidence type="ECO:0008006" key="11">
    <source>
        <dbReference type="Google" id="ProtNLM"/>
    </source>
</evidence>
<keyword evidence="5" id="KW-0378">Hydrolase</keyword>
<keyword evidence="7 8" id="KW-0472">Membrane</keyword>
<dbReference type="HOGENOM" id="CLU_1599045_0_0_2"/>
<dbReference type="GeneID" id="24892149"/>
<dbReference type="AlphaFoldDB" id="A0A076LL23"/>
<dbReference type="NCBIfam" id="TIGR04175">
    <property type="entry name" value="archaeo_artD"/>
    <property type="match status" value="1"/>
</dbReference>
<evidence type="ECO:0000256" key="4">
    <source>
        <dbReference type="ARBA" id="ARBA00022692"/>
    </source>
</evidence>
<accession>A0A076LL23</accession>
<keyword evidence="3" id="KW-0645">Protease</keyword>
<dbReference type="GO" id="GO:0006508">
    <property type="term" value="P:proteolysis"/>
    <property type="evidence" value="ECO:0007669"/>
    <property type="project" value="UniProtKB-KW"/>
</dbReference>
<feature type="transmembrane region" description="Helical" evidence="8">
    <location>
        <begin position="120"/>
        <end position="145"/>
    </location>
</feature>
<sequence length="153" mass="17805">MDDRKKYLLNFFILLILIYLFLKNFEIEIAKLLTIIIGSILNTHYFENKLIYNGMIFSIIPACTCSFEIALFLSYIFATPKTPIKYKLIYSIFGILVINITNILRIIFILKNAHLANYTLIHDIISFIIFPIALTLNVIWVKILLKIGVVKKE</sequence>
<organism evidence="9 10">
    <name type="scientific">Methanocaldococcus bathoardescens</name>
    <dbReference type="NCBI Taxonomy" id="1301915"/>
    <lineage>
        <taxon>Archaea</taxon>
        <taxon>Methanobacteriati</taxon>
        <taxon>Methanobacteriota</taxon>
        <taxon>Methanomada group</taxon>
        <taxon>Methanococci</taxon>
        <taxon>Methanococcales</taxon>
        <taxon>Methanocaldococcaceae</taxon>
        <taxon>Methanocaldococcus</taxon>
    </lineage>
</organism>
<dbReference type="KEGG" id="mjh:JH146_1517"/>
<dbReference type="InterPro" id="IPR026432">
    <property type="entry name" value="Archaeo_ArtD"/>
</dbReference>
<evidence type="ECO:0000256" key="7">
    <source>
        <dbReference type="ARBA" id="ARBA00023136"/>
    </source>
</evidence>
<dbReference type="STRING" id="1301915.JH146_1517"/>
<dbReference type="EMBL" id="CP009149">
    <property type="protein sequence ID" value="AIJ06359.1"/>
    <property type="molecule type" value="Genomic_DNA"/>
</dbReference>
<proteinExistence type="predicted"/>
<evidence type="ECO:0000256" key="6">
    <source>
        <dbReference type="ARBA" id="ARBA00022989"/>
    </source>
</evidence>
<keyword evidence="2" id="KW-1003">Cell membrane</keyword>
<keyword evidence="6 8" id="KW-1133">Transmembrane helix</keyword>
<reference evidence="9 10" key="1">
    <citation type="journal article" date="2015" name="Int. J. Syst. Evol. Microbiol.">
        <title>M ethanocaldococcus bathoardescens sp. nov., a hyperthermophilic methanogen isolated from a volcanically active deep-sea hydrothermal vent.</title>
        <authorList>
            <person name="Stewart L.C."/>
            <person name="Jung J.H."/>
            <person name="Kim Y.T."/>
            <person name="Kwon S.W."/>
            <person name="Park C.S."/>
            <person name="Holden J.F."/>
        </authorList>
    </citation>
    <scope>NUCLEOTIDE SEQUENCE [LARGE SCALE GENOMIC DNA]</scope>
    <source>
        <strain evidence="9 10">JH146</strain>
    </source>
</reference>
<dbReference type="NCBIfam" id="TIGR04178">
    <property type="entry name" value="exo_archaeo"/>
    <property type="match status" value="1"/>
</dbReference>
<dbReference type="InterPro" id="IPR026392">
    <property type="entry name" value="Exo/Archaeosortase_dom"/>
</dbReference>
<evidence type="ECO:0000256" key="5">
    <source>
        <dbReference type="ARBA" id="ARBA00022801"/>
    </source>
</evidence>
<evidence type="ECO:0000256" key="8">
    <source>
        <dbReference type="SAM" id="Phobius"/>
    </source>
</evidence>